<dbReference type="Gene3D" id="3.90.660.10">
    <property type="match status" value="1"/>
</dbReference>
<evidence type="ECO:0000313" key="2">
    <source>
        <dbReference type="Proteomes" id="UP000676336"/>
    </source>
</evidence>
<dbReference type="Proteomes" id="UP000676336">
    <property type="component" value="Unassembled WGS sequence"/>
</dbReference>
<proteinExistence type="predicted"/>
<protein>
    <submittedName>
        <fullName evidence="1">Uncharacterized protein</fullName>
    </submittedName>
</protein>
<reference evidence="1" key="1">
    <citation type="submission" date="2021-02" db="EMBL/GenBank/DDBJ databases">
        <authorList>
            <person name="Nowell W R."/>
        </authorList>
    </citation>
    <scope>NUCLEOTIDE SEQUENCE</scope>
</reference>
<sequence length="64" mass="7007">SVSTSEEKLDEAEAVIVTVPPPQILTTIKGSIAQLIDDNKEVKDKLDQVKFSSRFSVGLFYPPS</sequence>
<evidence type="ECO:0000313" key="1">
    <source>
        <dbReference type="EMBL" id="CAF4477011.1"/>
    </source>
</evidence>
<feature type="non-terminal residue" evidence="1">
    <location>
        <position position="1"/>
    </location>
</feature>
<organism evidence="1 2">
    <name type="scientific">Rotaria magnacalcarata</name>
    <dbReference type="NCBI Taxonomy" id="392030"/>
    <lineage>
        <taxon>Eukaryota</taxon>
        <taxon>Metazoa</taxon>
        <taxon>Spiralia</taxon>
        <taxon>Gnathifera</taxon>
        <taxon>Rotifera</taxon>
        <taxon>Eurotatoria</taxon>
        <taxon>Bdelloidea</taxon>
        <taxon>Philodinida</taxon>
        <taxon>Philodinidae</taxon>
        <taxon>Rotaria</taxon>
    </lineage>
</organism>
<comment type="caution">
    <text evidence="1">The sequence shown here is derived from an EMBL/GenBank/DDBJ whole genome shotgun (WGS) entry which is preliminary data.</text>
</comment>
<dbReference type="EMBL" id="CAJOBI010075641">
    <property type="protein sequence ID" value="CAF4477011.1"/>
    <property type="molecule type" value="Genomic_DNA"/>
</dbReference>
<name>A0A8S2X5E6_9BILA</name>
<dbReference type="Gene3D" id="3.50.50.60">
    <property type="entry name" value="FAD/NAD(P)-binding domain"/>
    <property type="match status" value="1"/>
</dbReference>
<accession>A0A8S2X5E6</accession>
<gene>
    <name evidence="1" type="ORF">SMN809_LOCUS33861</name>
</gene>
<dbReference type="InterPro" id="IPR036188">
    <property type="entry name" value="FAD/NAD-bd_sf"/>
</dbReference>
<dbReference type="AlphaFoldDB" id="A0A8S2X5E6"/>
<feature type="non-terminal residue" evidence="1">
    <location>
        <position position="64"/>
    </location>
</feature>